<keyword evidence="2" id="KW-0479">Metal-binding</keyword>
<dbReference type="STRING" id="306902.C4Y1H7"/>
<proteinExistence type="predicted"/>
<dbReference type="EMBL" id="CH408077">
    <property type="protein sequence ID" value="EEQ37937.1"/>
    <property type="molecule type" value="Genomic_DNA"/>
</dbReference>
<dbReference type="GO" id="GO:0015662">
    <property type="term" value="F:P-type ion transporter activity"/>
    <property type="evidence" value="ECO:0007669"/>
    <property type="project" value="TreeGrafter"/>
</dbReference>
<keyword evidence="7" id="KW-0812">Transmembrane</keyword>
<dbReference type="SUPFAM" id="SSF81665">
    <property type="entry name" value="Calcium ATPase, transmembrane domain M"/>
    <property type="match status" value="1"/>
</dbReference>
<dbReference type="OMA" id="WWGLASA"/>
<evidence type="ECO:0008006" key="10">
    <source>
        <dbReference type="Google" id="ProtNLM"/>
    </source>
</evidence>
<dbReference type="KEGG" id="clu:CLUG_02059"/>
<evidence type="ECO:0000256" key="4">
    <source>
        <dbReference type="ARBA" id="ARBA00022840"/>
    </source>
</evidence>
<dbReference type="HOGENOM" id="CLU_1261388_0_0_1"/>
<dbReference type="PANTHER" id="PTHR45630:SF7">
    <property type="entry name" value="ENDOPLASMIC RETICULUM TRANSMEMBRANE HELIX TRANSLOCASE"/>
    <property type="match status" value="1"/>
</dbReference>
<evidence type="ECO:0000256" key="6">
    <source>
        <dbReference type="ARBA" id="ARBA00022967"/>
    </source>
</evidence>
<dbReference type="PANTHER" id="PTHR45630">
    <property type="entry name" value="CATION-TRANSPORTING ATPASE-RELATED"/>
    <property type="match status" value="1"/>
</dbReference>
<evidence type="ECO:0000256" key="5">
    <source>
        <dbReference type="ARBA" id="ARBA00022842"/>
    </source>
</evidence>
<evidence type="ECO:0000256" key="7">
    <source>
        <dbReference type="SAM" id="Phobius"/>
    </source>
</evidence>
<comment type="subcellular location">
    <subcellularLocation>
        <location evidence="1">Membrane</location>
        <topology evidence="1">Multi-pass membrane protein</topology>
    </subcellularLocation>
</comment>
<dbReference type="GO" id="GO:0005524">
    <property type="term" value="F:ATP binding"/>
    <property type="evidence" value="ECO:0007669"/>
    <property type="project" value="UniProtKB-KW"/>
</dbReference>
<evidence type="ECO:0000256" key="2">
    <source>
        <dbReference type="ARBA" id="ARBA00022723"/>
    </source>
</evidence>
<keyword evidence="3" id="KW-0547">Nucleotide-binding</keyword>
<feature type="transmembrane region" description="Helical" evidence="7">
    <location>
        <begin position="5"/>
        <end position="23"/>
    </location>
</feature>
<evidence type="ECO:0000256" key="1">
    <source>
        <dbReference type="ARBA" id="ARBA00004141"/>
    </source>
</evidence>
<dbReference type="GO" id="GO:0046872">
    <property type="term" value="F:metal ion binding"/>
    <property type="evidence" value="ECO:0007669"/>
    <property type="project" value="UniProtKB-KW"/>
</dbReference>
<evidence type="ECO:0000256" key="3">
    <source>
        <dbReference type="ARBA" id="ARBA00022741"/>
    </source>
</evidence>
<keyword evidence="4" id="KW-0067">ATP-binding</keyword>
<keyword evidence="7" id="KW-0472">Membrane</keyword>
<reference evidence="8 9" key="1">
    <citation type="journal article" date="2009" name="Nature">
        <title>Evolution of pathogenicity and sexual reproduction in eight Candida genomes.</title>
        <authorList>
            <person name="Butler G."/>
            <person name="Rasmussen M.D."/>
            <person name="Lin M.F."/>
            <person name="Santos M.A."/>
            <person name="Sakthikumar S."/>
            <person name="Munro C.A."/>
            <person name="Rheinbay E."/>
            <person name="Grabherr M."/>
            <person name="Forche A."/>
            <person name="Reedy J.L."/>
            <person name="Agrafioti I."/>
            <person name="Arnaud M.B."/>
            <person name="Bates S."/>
            <person name="Brown A.J."/>
            <person name="Brunke S."/>
            <person name="Costanzo M.C."/>
            <person name="Fitzpatrick D.A."/>
            <person name="de Groot P.W."/>
            <person name="Harris D."/>
            <person name="Hoyer L.L."/>
            <person name="Hube B."/>
            <person name="Klis F.M."/>
            <person name="Kodira C."/>
            <person name="Lennard N."/>
            <person name="Logue M.E."/>
            <person name="Martin R."/>
            <person name="Neiman A.M."/>
            <person name="Nikolaou E."/>
            <person name="Quail M.A."/>
            <person name="Quinn J."/>
            <person name="Santos M.C."/>
            <person name="Schmitzberger F.F."/>
            <person name="Sherlock G."/>
            <person name="Shah P."/>
            <person name="Silverstein K.A."/>
            <person name="Skrzypek M.S."/>
            <person name="Soll D."/>
            <person name="Staggs R."/>
            <person name="Stansfield I."/>
            <person name="Stumpf M.P."/>
            <person name="Sudbery P.E."/>
            <person name="Srikantha T."/>
            <person name="Zeng Q."/>
            <person name="Berman J."/>
            <person name="Berriman M."/>
            <person name="Heitman J."/>
            <person name="Gow N.A."/>
            <person name="Lorenz M.C."/>
            <person name="Birren B.W."/>
            <person name="Kellis M."/>
            <person name="Cuomo C.A."/>
        </authorList>
    </citation>
    <scope>NUCLEOTIDE SEQUENCE [LARGE SCALE GENOMIC DNA]</scope>
    <source>
        <strain evidence="8 9">ATCC 42720</strain>
    </source>
</reference>
<accession>C4Y1H7</accession>
<dbReference type="Proteomes" id="UP000007703">
    <property type="component" value="Unassembled WGS sequence"/>
</dbReference>
<dbReference type="InterPro" id="IPR023298">
    <property type="entry name" value="ATPase_P-typ_TM_dom_sf"/>
</dbReference>
<organism evidence="8 9">
    <name type="scientific">Clavispora lusitaniae (strain ATCC 42720)</name>
    <name type="common">Yeast</name>
    <name type="synonym">Candida lusitaniae</name>
    <dbReference type="NCBI Taxonomy" id="306902"/>
    <lineage>
        <taxon>Eukaryota</taxon>
        <taxon>Fungi</taxon>
        <taxon>Dikarya</taxon>
        <taxon>Ascomycota</taxon>
        <taxon>Saccharomycotina</taxon>
        <taxon>Pichiomycetes</taxon>
        <taxon>Metschnikowiaceae</taxon>
        <taxon>Clavispora</taxon>
    </lineage>
</organism>
<feature type="transmembrane region" description="Helical" evidence="7">
    <location>
        <begin position="67"/>
        <end position="86"/>
    </location>
</feature>
<evidence type="ECO:0000313" key="9">
    <source>
        <dbReference type="Proteomes" id="UP000007703"/>
    </source>
</evidence>
<protein>
    <recommendedName>
        <fullName evidence="10">Cation-transporting P-type ATPase C-terminal domain-containing protein</fullName>
    </recommendedName>
</protein>
<dbReference type="GO" id="GO:0019829">
    <property type="term" value="F:ATPase-coupled monoatomic cation transmembrane transporter activity"/>
    <property type="evidence" value="ECO:0007669"/>
    <property type="project" value="TreeGrafter"/>
</dbReference>
<gene>
    <name evidence="8" type="ORF">CLUG_02059</name>
</gene>
<dbReference type="InParanoid" id="C4Y1H7"/>
<name>C4Y1H7_CLAL4</name>
<keyword evidence="5" id="KW-0460">Magnesium</keyword>
<dbReference type="VEuPathDB" id="FungiDB:CLUG_02059"/>
<dbReference type="GO" id="GO:0005789">
    <property type="term" value="C:endoplasmic reticulum membrane"/>
    <property type="evidence" value="ECO:0007669"/>
    <property type="project" value="TreeGrafter"/>
</dbReference>
<dbReference type="AlphaFoldDB" id="C4Y1H7"/>
<sequence>MYKILALNCLISAYSLSVLYLAGIKFGDGQSTISGILLSVCFLSISRGKPLQKLSKERPQDGIFNTYIMGSILGQFAIHIVTLIYITREIYILEPREAQVDLEKKFEPSLLNTGMFLLQLAQQVSTFAVNYIGLPFKEGIRDNKGMYYGLFGVAGLAIMGSTEFMPEVNQAMQFVPMDIIFKCKLTGCIVLDLVGTWAVEVFFKYFFMNSAAADIAIRD</sequence>
<feature type="transmembrane region" description="Helical" evidence="7">
    <location>
        <begin position="146"/>
        <end position="165"/>
    </location>
</feature>
<dbReference type="GO" id="GO:0006874">
    <property type="term" value="P:intracellular calcium ion homeostasis"/>
    <property type="evidence" value="ECO:0007669"/>
    <property type="project" value="TreeGrafter"/>
</dbReference>
<keyword evidence="6" id="KW-1278">Translocase</keyword>
<keyword evidence="7" id="KW-1133">Transmembrane helix</keyword>
<evidence type="ECO:0000313" key="8">
    <source>
        <dbReference type="EMBL" id="EEQ37937.1"/>
    </source>
</evidence>
<dbReference type="InterPro" id="IPR006544">
    <property type="entry name" value="P-type_TPase_V"/>
</dbReference>